<dbReference type="AlphaFoldDB" id="E6TX30"/>
<dbReference type="KEGG" id="bco:Bcell_2867"/>
<evidence type="ECO:0000313" key="2">
    <source>
        <dbReference type="Proteomes" id="UP000001401"/>
    </source>
</evidence>
<dbReference type="InterPro" id="IPR012655">
    <property type="entry name" value="YrzI"/>
</dbReference>
<dbReference type="RefSeq" id="WP_013489451.1">
    <property type="nucleotide sequence ID" value="NC_014829.1"/>
</dbReference>
<keyword evidence="2" id="KW-1185">Reference proteome</keyword>
<name>E6TX30_EVAC2</name>
<dbReference type="HOGENOM" id="CLU_3132166_0_0_9"/>
<evidence type="ECO:0000313" key="1">
    <source>
        <dbReference type="EMBL" id="ADU31119.1"/>
    </source>
</evidence>
<proteinExistence type="predicted"/>
<sequence>MIFHLFFLTITISKRRYTVENIRSERNQQRIKEELLYKRAQYVQTRRFF</sequence>
<dbReference type="OrthoDB" id="2974285at2"/>
<accession>E6TX30</accession>
<organism evidence="1 2">
    <name type="scientific">Evansella cellulosilytica (strain ATCC 21833 / DSM 2522 / FERM P-1141 / JCM 9156 / N-4)</name>
    <name type="common">Bacillus cellulosilyticus</name>
    <dbReference type="NCBI Taxonomy" id="649639"/>
    <lineage>
        <taxon>Bacteria</taxon>
        <taxon>Bacillati</taxon>
        <taxon>Bacillota</taxon>
        <taxon>Bacilli</taxon>
        <taxon>Bacillales</taxon>
        <taxon>Bacillaceae</taxon>
        <taxon>Evansella</taxon>
    </lineage>
</organism>
<dbReference type="Pfam" id="PF09501">
    <property type="entry name" value="Bac_small_YrzI"/>
    <property type="match status" value="1"/>
</dbReference>
<dbReference type="Proteomes" id="UP000001401">
    <property type="component" value="Chromosome"/>
</dbReference>
<reference evidence="1" key="1">
    <citation type="submission" date="2010-12" db="EMBL/GenBank/DDBJ databases">
        <title>Complete sequence of Bacillus cellulosilyticus DSM 2522.</title>
        <authorList>
            <consortium name="US DOE Joint Genome Institute"/>
            <person name="Lucas S."/>
            <person name="Copeland A."/>
            <person name="Lapidus A."/>
            <person name="Cheng J.-F."/>
            <person name="Bruce D."/>
            <person name="Goodwin L."/>
            <person name="Pitluck S."/>
            <person name="Chertkov O."/>
            <person name="Detter J.C."/>
            <person name="Han C."/>
            <person name="Tapia R."/>
            <person name="Land M."/>
            <person name="Hauser L."/>
            <person name="Jeffries C."/>
            <person name="Kyrpides N."/>
            <person name="Ivanova N."/>
            <person name="Mikhailova N."/>
            <person name="Brumm P."/>
            <person name="Mead D."/>
            <person name="Woyke T."/>
        </authorList>
    </citation>
    <scope>NUCLEOTIDE SEQUENCE [LARGE SCALE GENOMIC DNA]</scope>
    <source>
        <strain evidence="1">DSM 2522</strain>
    </source>
</reference>
<dbReference type="STRING" id="649639.Bcell_2867"/>
<protein>
    <recommendedName>
        <fullName evidence="3">YrzI family small protein</fullName>
    </recommendedName>
</protein>
<dbReference type="EMBL" id="CP002394">
    <property type="protein sequence ID" value="ADU31119.1"/>
    <property type="molecule type" value="Genomic_DNA"/>
</dbReference>
<gene>
    <name evidence="1" type="ordered locus">Bcell_2867</name>
</gene>
<evidence type="ECO:0008006" key="3">
    <source>
        <dbReference type="Google" id="ProtNLM"/>
    </source>
</evidence>